<dbReference type="EC" id="2.7.1.180" evidence="1 10"/>
<gene>
    <name evidence="12" type="ORF">NE630_05110</name>
</gene>
<name>A0AAW5K044_9BACT</name>
<feature type="binding site" evidence="11">
    <location>
        <position position="178"/>
    </location>
    <ligand>
        <name>Mg(2+)</name>
        <dbReference type="ChEBI" id="CHEBI:18420"/>
    </ligand>
</feature>
<dbReference type="SUPFAM" id="SSF143631">
    <property type="entry name" value="ApbE-like"/>
    <property type="match status" value="1"/>
</dbReference>
<evidence type="ECO:0000256" key="5">
    <source>
        <dbReference type="ARBA" id="ARBA00022723"/>
    </source>
</evidence>
<evidence type="ECO:0000256" key="8">
    <source>
        <dbReference type="ARBA" id="ARBA00031306"/>
    </source>
</evidence>
<dbReference type="InterPro" id="IPR024932">
    <property type="entry name" value="ApbE"/>
</dbReference>
<evidence type="ECO:0000313" key="12">
    <source>
        <dbReference type="EMBL" id="MCQ4813807.1"/>
    </source>
</evidence>
<dbReference type="PANTHER" id="PTHR30040:SF2">
    <property type="entry name" value="FAD:PROTEIN FMN TRANSFERASE"/>
    <property type="match status" value="1"/>
</dbReference>
<dbReference type="Pfam" id="PF02424">
    <property type="entry name" value="ApbE"/>
    <property type="match status" value="1"/>
</dbReference>
<keyword evidence="6 10" id="KW-0274">FAD</keyword>
<keyword evidence="5 10" id="KW-0479">Metal-binding</keyword>
<dbReference type="PIRSF" id="PIRSF006268">
    <property type="entry name" value="ApbE"/>
    <property type="match status" value="1"/>
</dbReference>
<evidence type="ECO:0000313" key="13">
    <source>
        <dbReference type="Proteomes" id="UP001205919"/>
    </source>
</evidence>
<accession>A0AAW5K044</accession>
<dbReference type="Proteomes" id="UP001205919">
    <property type="component" value="Unassembled WGS sequence"/>
</dbReference>
<feature type="binding site" evidence="11">
    <location>
        <position position="292"/>
    </location>
    <ligand>
        <name>Mg(2+)</name>
        <dbReference type="ChEBI" id="CHEBI:18420"/>
    </ligand>
</feature>
<evidence type="ECO:0000256" key="7">
    <source>
        <dbReference type="ARBA" id="ARBA00022842"/>
    </source>
</evidence>
<keyword evidence="7 10" id="KW-0460">Magnesium</keyword>
<evidence type="ECO:0000256" key="2">
    <source>
        <dbReference type="ARBA" id="ARBA00016337"/>
    </source>
</evidence>
<evidence type="ECO:0000256" key="10">
    <source>
        <dbReference type="PIRNR" id="PIRNR006268"/>
    </source>
</evidence>
<dbReference type="PANTHER" id="PTHR30040">
    <property type="entry name" value="THIAMINE BIOSYNTHESIS LIPOPROTEIN APBE"/>
    <property type="match status" value="1"/>
</dbReference>
<comment type="caution">
    <text evidence="12">The sequence shown here is derived from an EMBL/GenBank/DDBJ whole genome shotgun (WGS) entry which is preliminary data.</text>
</comment>
<reference evidence="12 13" key="1">
    <citation type="submission" date="2022-06" db="EMBL/GenBank/DDBJ databases">
        <title>Isolation of gut microbiota from human fecal samples.</title>
        <authorList>
            <person name="Pamer E.G."/>
            <person name="Barat B."/>
            <person name="Waligurski E."/>
            <person name="Medina S."/>
            <person name="Paddock L."/>
            <person name="Mostad J."/>
        </authorList>
    </citation>
    <scope>NUCLEOTIDE SEQUENCE [LARGE SCALE GENOMIC DNA]</scope>
    <source>
        <strain evidence="12 13">DFI.9.90</strain>
    </source>
</reference>
<sequence length="354" mass="37886">MKRGCIFAAVLLLAAGLFYLFAGGGAESPREAAGENFRLGTYVRLRLVGDDKKFLEKELAAADAEIVRLEALFSANIASSDISRVNRAGGEWVKVGPETADLIKRSLAIAAETDGAFDPAIGRVVRLWGIGTSAARVPDEPEIRAALRGGGYKNVKVREEDGESYVKAPDGLWLDLGAIAKGRVADILKERLVSDGVRGAIIDLGGNLALIGSSPDGRPWRLGLQHPHKQRGEYFGVVNVSDGSVVTSGPYERFFERDGVRYHHIFDPATGYPAKSDLDSVSIIDADSTRADALCTALFVMGRARAEKFLEKNTDLAAVLVLASGDKVLVTPAAREIFELTDKKFTVEVIGGGA</sequence>
<evidence type="ECO:0000256" key="9">
    <source>
        <dbReference type="ARBA" id="ARBA00048540"/>
    </source>
</evidence>
<dbReference type="InterPro" id="IPR003374">
    <property type="entry name" value="ApbE-like_sf"/>
</dbReference>
<evidence type="ECO:0000256" key="11">
    <source>
        <dbReference type="PIRSR" id="PIRSR006268-2"/>
    </source>
</evidence>
<dbReference type="RefSeq" id="WP_008709439.1">
    <property type="nucleotide sequence ID" value="NZ_CABKQM010000003.1"/>
</dbReference>
<dbReference type="GO" id="GO:0046872">
    <property type="term" value="F:metal ion binding"/>
    <property type="evidence" value="ECO:0007669"/>
    <property type="project" value="UniProtKB-UniRule"/>
</dbReference>
<organism evidence="12 13">
    <name type="scientific">Cloacibacillus evryensis</name>
    <dbReference type="NCBI Taxonomy" id="508460"/>
    <lineage>
        <taxon>Bacteria</taxon>
        <taxon>Thermotogati</taxon>
        <taxon>Synergistota</taxon>
        <taxon>Synergistia</taxon>
        <taxon>Synergistales</taxon>
        <taxon>Synergistaceae</taxon>
        <taxon>Cloacibacillus</taxon>
    </lineage>
</organism>
<dbReference type="GO" id="GO:0016740">
    <property type="term" value="F:transferase activity"/>
    <property type="evidence" value="ECO:0007669"/>
    <property type="project" value="UniProtKB-UniRule"/>
</dbReference>
<keyword evidence="13" id="KW-1185">Reference proteome</keyword>
<protein>
    <recommendedName>
        <fullName evidence="2 10">FAD:protein FMN transferase</fullName>
        <ecNumber evidence="1 10">2.7.1.180</ecNumber>
    </recommendedName>
    <alternativeName>
        <fullName evidence="8 10">Flavin transferase</fullName>
    </alternativeName>
</protein>
<proteinExistence type="inferred from homology"/>
<comment type="catalytic activity">
    <reaction evidence="9 10">
        <text>L-threonyl-[protein] + FAD = FMN-L-threonyl-[protein] + AMP + H(+)</text>
        <dbReference type="Rhea" id="RHEA:36847"/>
        <dbReference type="Rhea" id="RHEA-COMP:11060"/>
        <dbReference type="Rhea" id="RHEA-COMP:11061"/>
        <dbReference type="ChEBI" id="CHEBI:15378"/>
        <dbReference type="ChEBI" id="CHEBI:30013"/>
        <dbReference type="ChEBI" id="CHEBI:57692"/>
        <dbReference type="ChEBI" id="CHEBI:74257"/>
        <dbReference type="ChEBI" id="CHEBI:456215"/>
        <dbReference type="EC" id="2.7.1.180"/>
    </reaction>
</comment>
<evidence type="ECO:0000256" key="4">
    <source>
        <dbReference type="ARBA" id="ARBA00022679"/>
    </source>
</evidence>
<comment type="similarity">
    <text evidence="10">Belongs to the ApbE family.</text>
</comment>
<evidence type="ECO:0000256" key="6">
    <source>
        <dbReference type="ARBA" id="ARBA00022827"/>
    </source>
</evidence>
<evidence type="ECO:0000256" key="3">
    <source>
        <dbReference type="ARBA" id="ARBA00022630"/>
    </source>
</evidence>
<dbReference type="EMBL" id="JANFYT010000008">
    <property type="protein sequence ID" value="MCQ4813807.1"/>
    <property type="molecule type" value="Genomic_DNA"/>
</dbReference>
<feature type="binding site" evidence="11">
    <location>
        <position position="296"/>
    </location>
    <ligand>
        <name>Mg(2+)</name>
        <dbReference type="ChEBI" id="CHEBI:18420"/>
    </ligand>
</feature>
<dbReference type="Gene3D" id="3.10.520.10">
    <property type="entry name" value="ApbE-like domains"/>
    <property type="match status" value="1"/>
</dbReference>
<evidence type="ECO:0000256" key="1">
    <source>
        <dbReference type="ARBA" id="ARBA00011955"/>
    </source>
</evidence>
<keyword evidence="3 10" id="KW-0285">Flavoprotein</keyword>
<keyword evidence="4 10" id="KW-0808">Transferase</keyword>
<comment type="cofactor">
    <cofactor evidence="11">
        <name>Mg(2+)</name>
        <dbReference type="ChEBI" id="CHEBI:18420"/>
    </cofactor>
    <cofactor evidence="11">
        <name>Mn(2+)</name>
        <dbReference type="ChEBI" id="CHEBI:29035"/>
    </cofactor>
    <text evidence="11">Magnesium. Can also use manganese.</text>
</comment>
<dbReference type="AlphaFoldDB" id="A0AAW5K044"/>